<dbReference type="OrthoDB" id="5526785at2"/>
<dbReference type="AlphaFoldDB" id="F2LTI3"/>
<dbReference type="KEGG" id="hmr:Hipma_0331"/>
<dbReference type="STRING" id="760142.Hipma_0331"/>
<dbReference type="Proteomes" id="UP000008139">
    <property type="component" value="Chromosome"/>
</dbReference>
<reference evidence="4" key="2">
    <citation type="submission" date="2011-03" db="EMBL/GenBank/DDBJ databases">
        <title>The complete genome of Hippea maritima DSM 10411.</title>
        <authorList>
            <consortium name="US DOE Joint Genome Institute (JGI-PGF)"/>
            <person name="Lucas S."/>
            <person name="Copeland A."/>
            <person name="Lapidus A."/>
            <person name="Bruce D."/>
            <person name="Goodwin L."/>
            <person name="Pitluck S."/>
            <person name="Peters L."/>
            <person name="Kyrpides N."/>
            <person name="Mavromatis K."/>
            <person name="Pagani I."/>
            <person name="Ivanova N."/>
            <person name="Mikhailova N."/>
            <person name="Lu M."/>
            <person name="Detter J.C."/>
            <person name="Tapia R."/>
            <person name="Han C."/>
            <person name="Land M."/>
            <person name="Hauser L."/>
            <person name="Markowitz V."/>
            <person name="Cheng J.-F."/>
            <person name="Hugenholtz P."/>
            <person name="Woyke T."/>
            <person name="Wu D."/>
            <person name="Spring S."/>
            <person name="Schroeder M."/>
            <person name="Brambilla E."/>
            <person name="Klenk H.-P."/>
            <person name="Eisen J.A."/>
        </authorList>
    </citation>
    <scope>NUCLEOTIDE SEQUENCE [LARGE SCALE GENOMIC DNA]</scope>
    <source>
        <strain evidence="4">ATCC 700847 / DSM 10411 / MH2</strain>
    </source>
</reference>
<name>F2LTI3_HIPMA</name>
<dbReference type="Pfam" id="PF02120">
    <property type="entry name" value="Flg_hook"/>
    <property type="match status" value="1"/>
</dbReference>
<keyword evidence="4" id="KW-1185">Reference proteome</keyword>
<organism evidence="3 4">
    <name type="scientific">Hippea maritima (strain ATCC 700847 / DSM 10411 / MH2)</name>
    <dbReference type="NCBI Taxonomy" id="760142"/>
    <lineage>
        <taxon>Bacteria</taxon>
        <taxon>Pseudomonadati</taxon>
        <taxon>Campylobacterota</taxon>
        <taxon>Desulfurellia</taxon>
        <taxon>Desulfurellales</taxon>
        <taxon>Hippeaceae</taxon>
        <taxon>Hippea</taxon>
    </lineage>
</organism>
<dbReference type="Gene3D" id="3.30.750.140">
    <property type="match status" value="1"/>
</dbReference>
<feature type="compositionally biased region" description="Basic and acidic residues" evidence="1">
    <location>
        <begin position="18"/>
        <end position="70"/>
    </location>
</feature>
<protein>
    <recommendedName>
        <fullName evidence="2">Flagellar hook-length control protein-like C-terminal domain-containing protein</fullName>
    </recommendedName>
</protein>
<dbReference type="CDD" id="cd17470">
    <property type="entry name" value="T3SS_Flik_C"/>
    <property type="match status" value="1"/>
</dbReference>
<feature type="region of interest" description="Disordered" evidence="1">
    <location>
        <begin position="1"/>
        <end position="83"/>
    </location>
</feature>
<evidence type="ECO:0000313" key="4">
    <source>
        <dbReference type="Proteomes" id="UP000008139"/>
    </source>
</evidence>
<evidence type="ECO:0000256" key="1">
    <source>
        <dbReference type="SAM" id="MobiDB-lite"/>
    </source>
</evidence>
<evidence type="ECO:0000313" key="3">
    <source>
        <dbReference type="EMBL" id="AEA33308.1"/>
    </source>
</evidence>
<feature type="region of interest" description="Disordered" evidence="1">
    <location>
        <begin position="109"/>
        <end position="128"/>
    </location>
</feature>
<dbReference type="RefSeq" id="WP_013681352.1">
    <property type="nucleotide sequence ID" value="NC_015318.1"/>
</dbReference>
<dbReference type="EMBL" id="CP002606">
    <property type="protein sequence ID" value="AEA33308.1"/>
    <property type="molecule type" value="Genomic_DNA"/>
</dbReference>
<gene>
    <name evidence="3" type="ordered locus">Hipma_0331</name>
</gene>
<dbReference type="HOGENOM" id="CLU_433987_0_0_7"/>
<dbReference type="eggNOG" id="COG3144">
    <property type="taxonomic scope" value="Bacteria"/>
</dbReference>
<dbReference type="InterPro" id="IPR038610">
    <property type="entry name" value="FliK-like_C_sf"/>
</dbReference>
<dbReference type="InterPro" id="IPR021136">
    <property type="entry name" value="Flagellar_hook_control-like_C"/>
</dbReference>
<dbReference type="InParanoid" id="F2LTI3"/>
<proteinExistence type="predicted"/>
<evidence type="ECO:0000259" key="2">
    <source>
        <dbReference type="Pfam" id="PF02120"/>
    </source>
</evidence>
<feature type="domain" description="Flagellar hook-length control protein-like C-terminal" evidence="2">
    <location>
        <begin position="492"/>
        <end position="566"/>
    </location>
</feature>
<accession>F2LTI3</accession>
<sequence>MLKVALIESITSKQTTSRQKEEKPSSNFKETLEKTLKTQTKKEGKILEKTTPKEKKSDKKDKKETEKNQEKNLSVLTATLEKTANQRNKIAKEKINKPHNTMPKLLGVEHQNRKHINTQAKTKTSIKPKHIGDKQKIQNNFKEAINQQAKNQHIEEKATTETNKVKENSKGKIVLKNKVQKKQQLSKEKYQKTKVANVKEETAKKQIKQKDGQKNQIMRENTPKIVTHSNKKEQTATFNNPKTATHIHKEGKMQKNIQVEEKTQKESKTKKSPKIATKEYKKTAIKTDKTEKLTKVSQKEKIKTPTAQKEEVLNKTQQEIKTENKPKGVKGILQHETEQPQTVINQKQTQPKAKNIQLDTENIDQIKQQKQIPDKLSTKDKTEKEIKKKLPKTEIKEKQNLTEARNDIQQKSQFNQIKKGFSNTTELENKQSQKVYVYKDVKIEQPTRVEKTTNDTTISTINIQHQSQQLQDFQTQKTIYPMDKVIEHIDKLIKMKPPFTRSLSITLNPPQLGKIELKVALDKAKSITATISVHNKDIYKTITTHIDNLKEYLTSQGLKINNIDVHNSFNENLNNQFSNSSGGFGQQNQHNAQQEFSFSQYYPFETQQEDPNFARNINIGVQKKGLDISV</sequence>
<reference evidence="3 4" key="1">
    <citation type="journal article" date="2011" name="Stand. Genomic Sci.">
        <title>Complete genome sequence of the thermophilic sulfur-reducer Hippea maritima type strain (MH(2)).</title>
        <authorList>
            <person name="Huntemann M."/>
            <person name="Lu M."/>
            <person name="Nolan M."/>
            <person name="Lapidus A."/>
            <person name="Lucas S."/>
            <person name="Hammon N."/>
            <person name="Deshpande S."/>
            <person name="Cheng J.F."/>
            <person name="Tapia R."/>
            <person name="Han C."/>
            <person name="Goodwin L."/>
            <person name="Pitluck S."/>
            <person name="Liolios K."/>
            <person name="Pagani I."/>
            <person name="Ivanova N."/>
            <person name="Ovchinikova G."/>
            <person name="Pati A."/>
            <person name="Chen A."/>
            <person name="Palaniappan K."/>
            <person name="Land M."/>
            <person name="Hauser L."/>
            <person name="Jeffries C.D."/>
            <person name="Detter J.C."/>
            <person name="Brambilla E.M."/>
            <person name="Rohde M."/>
            <person name="Spring S."/>
            <person name="Goker M."/>
            <person name="Woyke T."/>
            <person name="Bristow J."/>
            <person name="Eisen J.A."/>
            <person name="Markowitz V."/>
            <person name="Hugenholtz P."/>
            <person name="Kyrpides N.C."/>
            <person name="Klenk H.P."/>
            <person name="Mavromatis K."/>
        </authorList>
    </citation>
    <scope>NUCLEOTIDE SEQUENCE [LARGE SCALE GENOMIC DNA]</scope>
    <source>
        <strain evidence="4">ATCC 700847 / DSM 10411 / MH2</strain>
    </source>
</reference>
<feature type="compositionally biased region" description="Polar residues" evidence="1">
    <location>
        <begin position="72"/>
        <end position="83"/>
    </location>
</feature>